<evidence type="ECO:0000313" key="1">
    <source>
        <dbReference type="EMBL" id="OJT15419.1"/>
    </source>
</evidence>
<comment type="caution">
    <text evidence="1">The sequence shown here is derived from an EMBL/GenBank/DDBJ whole genome shotgun (WGS) entry which is preliminary data.</text>
</comment>
<dbReference type="AlphaFoldDB" id="A0A1M2W6F1"/>
<name>A0A1M2W6F1_TRAPU</name>
<dbReference type="Proteomes" id="UP000184267">
    <property type="component" value="Unassembled WGS sequence"/>
</dbReference>
<keyword evidence="2" id="KW-1185">Reference proteome</keyword>
<organism evidence="1 2">
    <name type="scientific">Trametes pubescens</name>
    <name type="common">White-rot fungus</name>
    <dbReference type="NCBI Taxonomy" id="154538"/>
    <lineage>
        <taxon>Eukaryota</taxon>
        <taxon>Fungi</taxon>
        <taxon>Dikarya</taxon>
        <taxon>Basidiomycota</taxon>
        <taxon>Agaricomycotina</taxon>
        <taxon>Agaricomycetes</taxon>
        <taxon>Polyporales</taxon>
        <taxon>Polyporaceae</taxon>
        <taxon>Trametes</taxon>
    </lineage>
</organism>
<reference evidence="1 2" key="1">
    <citation type="submission" date="2016-10" db="EMBL/GenBank/DDBJ databases">
        <title>Genome sequence of the basidiomycete white-rot fungus Trametes pubescens.</title>
        <authorList>
            <person name="Makela M.R."/>
            <person name="Granchi Z."/>
            <person name="Peng M."/>
            <person name="De Vries R.P."/>
            <person name="Grigoriev I."/>
            <person name="Riley R."/>
            <person name="Hilden K."/>
        </authorList>
    </citation>
    <scope>NUCLEOTIDE SEQUENCE [LARGE SCALE GENOMIC DNA]</scope>
    <source>
        <strain evidence="1 2">FBCC735</strain>
    </source>
</reference>
<sequence>MLQFHARTTVISGAKAYTDVDATNVGRRQQEETLVREPRTFPRMIDRDYAEGEGNVDGGAMSL</sequence>
<evidence type="ECO:0000313" key="2">
    <source>
        <dbReference type="Proteomes" id="UP000184267"/>
    </source>
</evidence>
<gene>
    <name evidence="1" type="ORF">TRAPUB_8007</name>
</gene>
<proteinExistence type="predicted"/>
<accession>A0A1M2W6F1</accession>
<protein>
    <submittedName>
        <fullName evidence="1">Uncharacterized protein</fullName>
    </submittedName>
</protein>
<dbReference type="EMBL" id="MNAD01000163">
    <property type="protein sequence ID" value="OJT15419.1"/>
    <property type="molecule type" value="Genomic_DNA"/>
</dbReference>